<organism evidence="1 2">
    <name type="scientific">Paraburkholderia caledonica</name>
    <dbReference type="NCBI Taxonomy" id="134536"/>
    <lineage>
        <taxon>Bacteria</taxon>
        <taxon>Pseudomonadati</taxon>
        <taxon>Pseudomonadota</taxon>
        <taxon>Betaproteobacteria</taxon>
        <taxon>Burkholderiales</taxon>
        <taxon>Burkholderiaceae</taxon>
        <taxon>Paraburkholderia</taxon>
    </lineage>
</organism>
<dbReference type="InterPro" id="IPR036663">
    <property type="entry name" value="Fumarylacetoacetase_C_sf"/>
</dbReference>
<dbReference type="AlphaFoldDB" id="A0AB73IMB1"/>
<name>A0AB73IMB1_9BURK</name>
<dbReference type="GO" id="GO:0008684">
    <property type="term" value="F:2-oxopent-4-enoate hydratase activity"/>
    <property type="evidence" value="ECO:0007669"/>
    <property type="project" value="TreeGrafter"/>
</dbReference>
<dbReference type="EMBL" id="JAURTK010000016">
    <property type="protein sequence ID" value="MDP9651142.1"/>
    <property type="molecule type" value="Genomic_DNA"/>
</dbReference>
<dbReference type="PANTHER" id="PTHR30143:SF0">
    <property type="entry name" value="2-KETO-4-PENTENOATE HYDRATASE"/>
    <property type="match status" value="1"/>
</dbReference>
<sequence>MLKSSRADAMKLTTLPLSRLLADARRDHATLDNLPPNLAPTDANAAYAVQHEILAIAGARIGGWKIGAKSDSGPIQGAPLPDVDRYPDGATVPRGAFAPLGLELEIAFRFGRSFEPSTTPYSEADVHAAIGSFGATIEIVASRFGAWPDVDKLAQLADLQNHGALVVGEFMPYDESFPFVSPALRFDFNGRDVVELTPANPAGDPRRLLTWLVNHATSRGVTVTPEMVVTTGSYTGMFFPRSAGTAHGRIEGLPSVSVTLY</sequence>
<gene>
    <name evidence="1" type="ORF">J2793_006617</name>
</gene>
<accession>A0AB73IMB1</accession>
<evidence type="ECO:0000313" key="2">
    <source>
        <dbReference type="Proteomes" id="UP001229486"/>
    </source>
</evidence>
<dbReference type="GO" id="GO:0005737">
    <property type="term" value="C:cytoplasm"/>
    <property type="evidence" value="ECO:0007669"/>
    <property type="project" value="TreeGrafter"/>
</dbReference>
<evidence type="ECO:0000313" key="1">
    <source>
        <dbReference type="EMBL" id="MDP9651142.1"/>
    </source>
</evidence>
<dbReference type="PANTHER" id="PTHR30143">
    <property type="entry name" value="ACID HYDRATASE"/>
    <property type="match status" value="1"/>
</dbReference>
<protein>
    <submittedName>
        <fullName evidence="1">2-keto-4-pentenoate hydratase</fullName>
    </submittedName>
</protein>
<comment type="caution">
    <text evidence="1">The sequence shown here is derived from an EMBL/GenBank/DDBJ whole genome shotgun (WGS) entry which is preliminary data.</text>
</comment>
<dbReference type="InterPro" id="IPR050772">
    <property type="entry name" value="Hydratase-Decarb/MhpD_sf"/>
</dbReference>
<proteinExistence type="predicted"/>
<dbReference type="Gene3D" id="3.90.850.10">
    <property type="entry name" value="Fumarylacetoacetase-like, C-terminal domain"/>
    <property type="match status" value="1"/>
</dbReference>
<dbReference type="RefSeq" id="WP_392395840.1">
    <property type="nucleotide sequence ID" value="NZ_JAURTK010000016.1"/>
</dbReference>
<dbReference type="Proteomes" id="UP001229486">
    <property type="component" value="Unassembled WGS sequence"/>
</dbReference>
<dbReference type="SUPFAM" id="SSF56529">
    <property type="entry name" value="FAH"/>
    <property type="match status" value="1"/>
</dbReference>
<reference evidence="1" key="1">
    <citation type="submission" date="2023-07" db="EMBL/GenBank/DDBJ databases">
        <title>Sorghum-associated microbial communities from plants grown in Nebraska, USA.</title>
        <authorList>
            <person name="Schachtman D."/>
        </authorList>
    </citation>
    <scope>NUCLEOTIDE SEQUENCE</scope>
    <source>
        <strain evidence="1">DS1061</strain>
    </source>
</reference>